<dbReference type="Proteomes" id="UP000887574">
    <property type="component" value="Unplaced"/>
</dbReference>
<evidence type="ECO:0000313" key="3">
    <source>
        <dbReference type="WBParaSite" id="jg7230"/>
    </source>
</evidence>
<keyword evidence="1" id="KW-0472">Membrane</keyword>
<evidence type="ECO:0000313" key="2">
    <source>
        <dbReference type="Proteomes" id="UP000887574"/>
    </source>
</evidence>
<sequence length="71" mass="8354">MESVWESNSQQFELYMKADYRLDLYALLTALVVMAACIPLKFLLKESWFMDTGSRQLLLNYSKHSYFGLFS</sequence>
<reference evidence="3" key="1">
    <citation type="submission" date="2022-11" db="UniProtKB">
        <authorList>
            <consortium name="WormBaseParasite"/>
        </authorList>
    </citation>
    <scope>IDENTIFICATION</scope>
</reference>
<organism evidence="2 3">
    <name type="scientific">Ditylenchus dipsaci</name>
    <dbReference type="NCBI Taxonomy" id="166011"/>
    <lineage>
        <taxon>Eukaryota</taxon>
        <taxon>Metazoa</taxon>
        <taxon>Ecdysozoa</taxon>
        <taxon>Nematoda</taxon>
        <taxon>Chromadorea</taxon>
        <taxon>Rhabditida</taxon>
        <taxon>Tylenchina</taxon>
        <taxon>Tylenchomorpha</taxon>
        <taxon>Sphaerularioidea</taxon>
        <taxon>Anguinidae</taxon>
        <taxon>Anguininae</taxon>
        <taxon>Ditylenchus</taxon>
    </lineage>
</organism>
<dbReference type="WBParaSite" id="jg7230">
    <property type="protein sequence ID" value="jg7230"/>
    <property type="gene ID" value="jg7230"/>
</dbReference>
<proteinExistence type="predicted"/>
<name>A0A915EKD7_9BILA</name>
<protein>
    <submittedName>
        <fullName evidence="3">Uncharacterized protein</fullName>
    </submittedName>
</protein>
<keyword evidence="1" id="KW-1133">Transmembrane helix</keyword>
<keyword evidence="1" id="KW-0812">Transmembrane</keyword>
<feature type="transmembrane region" description="Helical" evidence="1">
    <location>
        <begin position="24"/>
        <end position="44"/>
    </location>
</feature>
<evidence type="ECO:0000256" key="1">
    <source>
        <dbReference type="SAM" id="Phobius"/>
    </source>
</evidence>
<dbReference type="AlphaFoldDB" id="A0A915EKD7"/>
<accession>A0A915EKD7</accession>
<keyword evidence="2" id="KW-1185">Reference proteome</keyword>